<evidence type="ECO:0000313" key="2">
    <source>
        <dbReference type="Proteomes" id="UP000186176"/>
    </source>
</evidence>
<name>A0A1J4MBV4_9CRYT</name>
<dbReference type="AlphaFoldDB" id="A0A1J4MBV4"/>
<gene>
    <name evidence="1" type="ORF">cubi_00519</name>
</gene>
<dbReference type="VEuPathDB" id="CryptoDB:cubi_00519"/>
<organism evidence="1 2">
    <name type="scientific">Cryptosporidium ubiquitum</name>
    <dbReference type="NCBI Taxonomy" id="857276"/>
    <lineage>
        <taxon>Eukaryota</taxon>
        <taxon>Sar</taxon>
        <taxon>Alveolata</taxon>
        <taxon>Apicomplexa</taxon>
        <taxon>Conoidasida</taxon>
        <taxon>Coccidia</taxon>
        <taxon>Eucoccidiorida</taxon>
        <taxon>Eimeriorina</taxon>
        <taxon>Cryptosporidiidae</taxon>
        <taxon>Cryptosporidium</taxon>
    </lineage>
</organism>
<proteinExistence type="predicted"/>
<evidence type="ECO:0000313" key="1">
    <source>
        <dbReference type="EMBL" id="OII71712.1"/>
    </source>
</evidence>
<dbReference type="OrthoDB" id="342670at2759"/>
<accession>A0A1J4MBV4</accession>
<comment type="caution">
    <text evidence="1">The sequence shown here is derived from an EMBL/GenBank/DDBJ whole genome shotgun (WGS) entry which is preliminary data.</text>
</comment>
<dbReference type="EMBL" id="LRBP01000027">
    <property type="protein sequence ID" value="OII71712.1"/>
    <property type="molecule type" value="Genomic_DNA"/>
</dbReference>
<keyword evidence="2" id="KW-1185">Reference proteome</keyword>
<dbReference type="Proteomes" id="UP000186176">
    <property type="component" value="Unassembled WGS sequence"/>
</dbReference>
<protein>
    <submittedName>
        <fullName evidence="1">Uncharacterized protein</fullName>
    </submittedName>
</protein>
<dbReference type="GeneID" id="39977312"/>
<reference evidence="1 2" key="1">
    <citation type="submission" date="2016-10" db="EMBL/GenBank/DDBJ databases">
        <title>Reductive evolution of mitochondrial metabolism and differential evolution of invasion-related proteins in Cryptosporidium.</title>
        <authorList>
            <person name="Liu S."/>
            <person name="Roellig D.M."/>
            <person name="Guo Y."/>
            <person name="Li N."/>
            <person name="Frace M.A."/>
            <person name="Tang K."/>
            <person name="Zhang L."/>
            <person name="Feng Y."/>
            <person name="Xiao L."/>
        </authorList>
    </citation>
    <scope>NUCLEOTIDE SEQUENCE [LARGE SCALE GENOMIC DNA]</scope>
    <source>
        <strain evidence="1">39726</strain>
    </source>
</reference>
<dbReference type="RefSeq" id="XP_028873331.1">
    <property type="nucleotide sequence ID" value="XM_029017533.1"/>
</dbReference>
<sequence>MNHKFVLEIDKNDNLIEFVRYVLSSRSSSVPKLSLPILDRNPGLPQFLKPEKPTFERYTRDHEKIKFFNKCLQIKPLYPEKCNHKFIFKYSDKQPERCSHAKESIDKKKNFNYSNKEINSISNYKFGPINKGITPLRERVCLACKKNSLTKLCNQKKNKHAEKRRNNFLDYPKTVLQSNEIFEIDELCKYLLDKNSKKLIIANNLFKEPLDSLYKTKGSSKRAEHFSESFIKNTIKSPNKLVQKMSISINNTETNEELHSQYFKKNYLQLLNTDPINFRNDSLTFTHSIERLSI</sequence>